<reference evidence="1 2" key="1">
    <citation type="submission" date="2012-05" db="EMBL/GenBank/DDBJ databases">
        <title>Recombination and specialization in a pathogen metapopulation.</title>
        <authorList>
            <person name="Gardiner A."/>
            <person name="Kemen E."/>
            <person name="Schultz-Larsen T."/>
            <person name="MacLean D."/>
            <person name="Van Oosterhout C."/>
            <person name="Jones J.D.G."/>
        </authorList>
    </citation>
    <scope>NUCLEOTIDE SEQUENCE [LARGE SCALE GENOMIC DNA]</scope>
    <source>
        <strain evidence="1 2">Ac Nc2</strain>
    </source>
</reference>
<keyword evidence="2" id="KW-1185">Reference proteome</keyword>
<dbReference type="OrthoDB" id="10262250at2759"/>
<comment type="caution">
    <text evidence="1">The sequence shown here is derived from an EMBL/GenBank/DDBJ whole genome shotgun (WGS) entry which is preliminary data.</text>
</comment>
<dbReference type="InParanoid" id="A0A024G1Y4"/>
<dbReference type="Proteomes" id="UP000053237">
    <property type="component" value="Unassembled WGS sequence"/>
</dbReference>
<sequence length="162" mass="18637">MGAALLKNPQLAFDVCMVGKSTSFLKMLPAGTQSSQSFLLYQCLFLPTKECFLSPRKVSFHVSILYLKVAADTDNVFQIRNTLLHECFQRKAMKTTKNINQLFALWCLQKYYQQRQMEFQNKAETCASHTVASQSCGVRMDQRQYNGSFIYRQNLYCHTCGI</sequence>
<name>A0A024G1Y4_9STRA</name>
<proteinExistence type="predicted"/>
<accession>A0A024G1Y4</accession>
<evidence type="ECO:0000313" key="1">
    <source>
        <dbReference type="EMBL" id="CCI40780.1"/>
    </source>
</evidence>
<organism evidence="1 2">
    <name type="scientific">Albugo candida</name>
    <dbReference type="NCBI Taxonomy" id="65357"/>
    <lineage>
        <taxon>Eukaryota</taxon>
        <taxon>Sar</taxon>
        <taxon>Stramenopiles</taxon>
        <taxon>Oomycota</taxon>
        <taxon>Peronosporomycetes</taxon>
        <taxon>Albuginales</taxon>
        <taxon>Albuginaceae</taxon>
        <taxon>Albugo</taxon>
    </lineage>
</organism>
<dbReference type="EMBL" id="CAIX01000011">
    <property type="protein sequence ID" value="CCI40780.1"/>
    <property type="molecule type" value="Genomic_DNA"/>
</dbReference>
<protein>
    <submittedName>
        <fullName evidence="1">Uncharacterized protein</fullName>
    </submittedName>
</protein>
<evidence type="ECO:0000313" key="2">
    <source>
        <dbReference type="Proteomes" id="UP000053237"/>
    </source>
</evidence>
<dbReference type="AlphaFoldDB" id="A0A024G1Y4"/>
<gene>
    <name evidence="1" type="ORF">BN9_015640</name>
</gene>